<feature type="compositionally biased region" description="Polar residues" evidence="1">
    <location>
        <begin position="124"/>
        <end position="140"/>
    </location>
</feature>
<evidence type="ECO:0000256" key="1">
    <source>
        <dbReference type="SAM" id="MobiDB-lite"/>
    </source>
</evidence>
<gene>
    <name evidence="2" type="ORF">PPYR1160_LOCUS14584</name>
</gene>
<dbReference type="AlphaFoldDB" id="A0A7R9UGS9"/>
<protein>
    <submittedName>
        <fullName evidence="2">Uncharacterized protein</fullName>
    </submittedName>
</protein>
<accession>A0A7R9UGS9</accession>
<sequence length="140" mass="14742">MALQILAIVLQVRLEESKTLQNAETARQTAHTLVRLPCILCLLAVPVLLASDVYDESAILSVWLDDLTAGGAYGSSVDVDGDVLVVGSRTANSGRGRVDLASPMIKALCASTSGTVGRIPSRSCRPSTGAKQRQTTSARF</sequence>
<organism evidence="2">
    <name type="scientific">Pinguiococcus pyrenoidosus</name>
    <dbReference type="NCBI Taxonomy" id="172671"/>
    <lineage>
        <taxon>Eukaryota</taxon>
        <taxon>Sar</taxon>
        <taxon>Stramenopiles</taxon>
        <taxon>Ochrophyta</taxon>
        <taxon>Pinguiophyceae</taxon>
        <taxon>Pinguiochrysidales</taxon>
        <taxon>Pinguiochrysidaceae</taxon>
        <taxon>Pinguiococcus</taxon>
    </lineage>
</organism>
<feature type="region of interest" description="Disordered" evidence="1">
    <location>
        <begin position="115"/>
        <end position="140"/>
    </location>
</feature>
<evidence type="ECO:0000313" key="2">
    <source>
        <dbReference type="EMBL" id="CAD8265081.1"/>
    </source>
</evidence>
<proteinExistence type="predicted"/>
<name>A0A7R9UGS9_9STRA</name>
<dbReference type="EMBL" id="HBEA01019184">
    <property type="protein sequence ID" value="CAD8265081.1"/>
    <property type="molecule type" value="Transcribed_RNA"/>
</dbReference>
<reference evidence="2" key="1">
    <citation type="submission" date="2021-01" db="EMBL/GenBank/DDBJ databases">
        <authorList>
            <person name="Corre E."/>
            <person name="Pelletier E."/>
            <person name="Niang G."/>
            <person name="Scheremetjew M."/>
            <person name="Finn R."/>
            <person name="Kale V."/>
            <person name="Holt S."/>
            <person name="Cochrane G."/>
            <person name="Meng A."/>
            <person name="Brown T."/>
            <person name="Cohen L."/>
        </authorList>
    </citation>
    <scope>NUCLEOTIDE SEQUENCE</scope>
    <source>
        <strain evidence="2">CCMP2078</strain>
    </source>
</reference>